<dbReference type="RefSeq" id="WP_379873427.1">
    <property type="nucleotide sequence ID" value="NZ_JBHTBH010000014.1"/>
</dbReference>
<protein>
    <submittedName>
        <fullName evidence="2">Uncharacterized protein</fullName>
    </submittedName>
</protein>
<comment type="caution">
    <text evidence="2">The sequence shown here is derived from an EMBL/GenBank/DDBJ whole genome shotgun (WGS) entry which is preliminary data.</text>
</comment>
<reference evidence="3" key="1">
    <citation type="journal article" date="2019" name="Int. J. Syst. Evol. Microbiol.">
        <title>The Global Catalogue of Microorganisms (GCM) 10K type strain sequencing project: providing services to taxonomists for standard genome sequencing and annotation.</title>
        <authorList>
            <consortium name="The Broad Institute Genomics Platform"/>
            <consortium name="The Broad Institute Genome Sequencing Center for Infectious Disease"/>
            <person name="Wu L."/>
            <person name="Ma J."/>
        </authorList>
    </citation>
    <scope>NUCLEOTIDE SEQUENCE [LARGE SCALE GENOMIC DNA]</scope>
    <source>
        <strain evidence="3">CGMCC 4.7382</strain>
    </source>
</reference>
<gene>
    <name evidence="2" type="ORF">ACFQRF_23895</name>
</gene>
<sequence>MSTYSVPAPAGVSEREWFLLNLMDVLESDALAYGWDVQHVCWKVKGRGPRNMIVCEPPTDHAAQREGERVFAHFRRVGGREGVHLPSHIAVAGEDLEVSTEEEIVQAFARLRAWFARWPRVVAEPLSVPEMITTGEVQWISVDHPLPGVVQINDYRSGGRPLPDRTTPPIEAADEVARQTIPKETP</sequence>
<name>A0ABW2KNJ5_9ACTN</name>
<evidence type="ECO:0000313" key="2">
    <source>
        <dbReference type="EMBL" id="MFC7330780.1"/>
    </source>
</evidence>
<organism evidence="2 3">
    <name type="scientific">Marinactinospora rubrisoli</name>
    <dbReference type="NCBI Taxonomy" id="2715399"/>
    <lineage>
        <taxon>Bacteria</taxon>
        <taxon>Bacillati</taxon>
        <taxon>Actinomycetota</taxon>
        <taxon>Actinomycetes</taxon>
        <taxon>Streptosporangiales</taxon>
        <taxon>Nocardiopsidaceae</taxon>
        <taxon>Marinactinospora</taxon>
    </lineage>
</organism>
<keyword evidence="3" id="KW-1185">Reference proteome</keyword>
<proteinExistence type="predicted"/>
<evidence type="ECO:0000256" key="1">
    <source>
        <dbReference type="SAM" id="MobiDB-lite"/>
    </source>
</evidence>
<dbReference type="EMBL" id="JBHTBH010000014">
    <property type="protein sequence ID" value="MFC7330780.1"/>
    <property type="molecule type" value="Genomic_DNA"/>
</dbReference>
<dbReference type="Proteomes" id="UP001596540">
    <property type="component" value="Unassembled WGS sequence"/>
</dbReference>
<evidence type="ECO:0000313" key="3">
    <source>
        <dbReference type="Proteomes" id="UP001596540"/>
    </source>
</evidence>
<accession>A0ABW2KNJ5</accession>
<feature type="region of interest" description="Disordered" evidence="1">
    <location>
        <begin position="156"/>
        <end position="186"/>
    </location>
</feature>